<dbReference type="EMBL" id="JFHU01000069">
    <property type="protein sequence ID" value="EXX90215.1"/>
    <property type="molecule type" value="Genomic_DNA"/>
</dbReference>
<proteinExistence type="predicted"/>
<sequence>MFVHHLLAAFAVNDDREVVECFDYAADLKPVGQVDRNRNAVLAQLVEKRILNIDRFVHWPLPPSKKD</sequence>
<organism evidence="1 2">
    <name type="scientific">Paenibacillus darwinianus</name>
    <dbReference type="NCBI Taxonomy" id="1380763"/>
    <lineage>
        <taxon>Bacteria</taxon>
        <taxon>Bacillati</taxon>
        <taxon>Bacillota</taxon>
        <taxon>Bacilli</taxon>
        <taxon>Bacillales</taxon>
        <taxon>Paenibacillaceae</taxon>
        <taxon>Paenibacillus</taxon>
    </lineage>
</organism>
<accession>A0A9W5S2J3</accession>
<dbReference type="Proteomes" id="UP000053750">
    <property type="component" value="Unassembled WGS sequence"/>
</dbReference>
<name>A0A9W5S2J3_9BACL</name>
<dbReference type="AlphaFoldDB" id="A0A9W5S2J3"/>
<reference evidence="1 2" key="1">
    <citation type="submission" date="2014-02" db="EMBL/GenBank/DDBJ databases">
        <title>Genome sequence of Paenibacillus darwinianus reveals adaptive mechanisms for survival in Antarctic soils.</title>
        <authorList>
            <person name="Dsouza M."/>
            <person name="Taylor M.W."/>
            <person name="Turner S.J."/>
            <person name="Aislabie J."/>
        </authorList>
    </citation>
    <scope>NUCLEOTIDE SEQUENCE [LARGE SCALE GENOMIC DNA]</scope>
    <source>
        <strain evidence="1 2">CE1</strain>
    </source>
</reference>
<evidence type="ECO:0000313" key="2">
    <source>
        <dbReference type="Proteomes" id="UP000053750"/>
    </source>
</evidence>
<gene>
    <name evidence="1" type="ORF">BG53_13935</name>
</gene>
<evidence type="ECO:0000313" key="1">
    <source>
        <dbReference type="EMBL" id="EXX90215.1"/>
    </source>
</evidence>
<keyword evidence="2" id="KW-1185">Reference proteome</keyword>
<protein>
    <submittedName>
        <fullName evidence="1">Uncharacterized protein</fullName>
    </submittedName>
</protein>
<comment type="caution">
    <text evidence="1">The sequence shown here is derived from an EMBL/GenBank/DDBJ whole genome shotgun (WGS) entry which is preliminary data.</text>
</comment>